<dbReference type="Gene3D" id="1.10.287.130">
    <property type="match status" value="1"/>
</dbReference>
<dbReference type="SMART" id="SM00091">
    <property type="entry name" value="PAS"/>
    <property type="match status" value="1"/>
</dbReference>
<dbReference type="Pfam" id="PF00989">
    <property type="entry name" value="PAS"/>
    <property type="match status" value="1"/>
</dbReference>
<dbReference type="Pfam" id="PF02518">
    <property type="entry name" value="HATPase_c"/>
    <property type="match status" value="1"/>
</dbReference>
<dbReference type="GO" id="GO:0042802">
    <property type="term" value="F:identical protein binding"/>
    <property type="evidence" value="ECO:0007669"/>
    <property type="project" value="UniProtKB-ARBA"/>
</dbReference>
<keyword evidence="9" id="KW-0472">Membrane</keyword>
<dbReference type="Pfam" id="PF00512">
    <property type="entry name" value="HisKA"/>
    <property type="match status" value="1"/>
</dbReference>
<dbReference type="AlphaFoldDB" id="A0A6I3KLI6"/>
<comment type="catalytic activity">
    <reaction evidence="1">
        <text>ATP + protein L-histidine = ADP + protein N-phospho-L-histidine.</text>
        <dbReference type="EC" id="2.7.13.3"/>
    </reaction>
</comment>
<keyword evidence="7" id="KW-0067">ATP-binding</keyword>
<evidence type="ECO:0000256" key="2">
    <source>
        <dbReference type="ARBA" id="ARBA00012438"/>
    </source>
</evidence>
<dbReference type="SMART" id="SM00387">
    <property type="entry name" value="HATPase_c"/>
    <property type="match status" value="1"/>
</dbReference>
<dbReference type="InterPro" id="IPR035965">
    <property type="entry name" value="PAS-like_dom_sf"/>
</dbReference>
<dbReference type="GO" id="GO:0005524">
    <property type="term" value="F:ATP binding"/>
    <property type="evidence" value="ECO:0007669"/>
    <property type="project" value="UniProtKB-KW"/>
</dbReference>
<dbReference type="RefSeq" id="WP_154739119.1">
    <property type="nucleotide sequence ID" value="NZ_WMBQ01000001.1"/>
</dbReference>
<dbReference type="Proteomes" id="UP000440694">
    <property type="component" value="Unassembled WGS sequence"/>
</dbReference>
<dbReference type="SUPFAM" id="SSF55874">
    <property type="entry name" value="ATPase domain of HSP90 chaperone/DNA topoisomerase II/histidine kinase"/>
    <property type="match status" value="1"/>
</dbReference>
<keyword evidence="9" id="KW-1133">Transmembrane helix</keyword>
<dbReference type="InterPro" id="IPR036890">
    <property type="entry name" value="HATPase_C_sf"/>
</dbReference>
<keyword evidence="8" id="KW-0902">Two-component regulatory system</keyword>
<feature type="domain" description="PAS" evidence="11">
    <location>
        <begin position="90"/>
        <end position="159"/>
    </location>
</feature>
<keyword evidence="4" id="KW-0808">Transferase</keyword>
<gene>
    <name evidence="13" type="ORF">GIW81_10375</name>
</gene>
<dbReference type="InterPro" id="IPR003661">
    <property type="entry name" value="HisK_dim/P_dom"/>
</dbReference>
<evidence type="ECO:0000313" key="14">
    <source>
        <dbReference type="Proteomes" id="UP000440694"/>
    </source>
</evidence>
<dbReference type="InterPro" id="IPR000700">
    <property type="entry name" value="PAS-assoc_C"/>
</dbReference>
<accession>A0A6I3KLI6</accession>
<dbReference type="Gene3D" id="3.30.450.20">
    <property type="entry name" value="PAS domain"/>
    <property type="match status" value="1"/>
</dbReference>
<dbReference type="CDD" id="cd00082">
    <property type="entry name" value="HisKA"/>
    <property type="match status" value="1"/>
</dbReference>
<dbReference type="InterPro" id="IPR036097">
    <property type="entry name" value="HisK_dim/P_sf"/>
</dbReference>
<feature type="domain" description="Histidine kinase" evidence="10">
    <location>
        <begin position="234"/>
        <end position="448"/>
    </location>
</feature>
<proteinExistence type="predicted"/>
<dbReference type="SMART" id="SM00388">
    <property type="entry name" value="HisKA"/>
    <property type="match status" value="1"/>
</dbReference>
<dbReference type="PRINTS" id="PR00344">
    <property type="entry name" value="BCTRLSENSOR"/>
</dbReference>
<feature type="transmembrane region" description="Helical" evidence="9">
    <location>
        <begin position="12"/>
        <end position="30"/>
    </location>
</feature>
<keyword evidence="9" id="KW-0812">Transmembrane</keyword>
<evidence type="ECO:0000259" key="10">
    <source>
        <dbReference type="PROSITE" id="PS50109"/>
    </source>
</evidence>
<dbReference type="GO" id="GO:0006355">
    <property type="term" value="P:regulation of DNA-templated transcription"/>
    <property type="evidence" value="ECO:0007669"/>
    <property type="project" value="InterPro"/>
</dbReference>
<organism evidence="13 14">
    <name type="scientific">Hyphomicrobium album</name>
    <dbReference type="NCBI Taxonomy" id="2665159"/>
    <lineage>
        <taxon>Bacteria</taxon>
        <taxon>Pseudomonadati</taxon>
        <taxon>Pseudomonadota</taxon>
        <taxon>Alphaproteobacteria</taxon>
        <taxon>Hyphomicrobiales</taxon>
        <taxon>Hyphomicrobiaceae</taxon>
        <taxon>Hyphomicrobium</taxon>
    </lineage>
</organism>
<sequence length="455" mass="49546">MAIFAVDTFTPFGMAVAVLYVLVILIAANFCDRRQLLAVGFGCVALTLLAFTITHGTQYETTAFARCLISLAAIGITTLLVERNKSAEMVLREQANLLAVTHDAVFVRDENDVIRYWNRGAEELYGWSAEEAIGQVSHRLMASDFPIPLRAITRILERDGKWEGEITHTKRDGSGVLVASRWSIQRGEQGRPPAILETNNDITTARRAEEDLRQAQSNLAHVNRVSTLGEMTASIAHEVSQPIAAMVASAGAGQRWLAAGNIEEVQQSLARISKDGHRASEVISRIRALSMKRPPRKEQVDINDAIREVLALVRDQAERNRTELRTELSPDLPPINVDRIQIQQVLLNLIVNALEAMATNDETDREVLVCSRGNGSGGVEVVVQDTGPGLAAAQMAQVFDAFYTTKSNGIGMGLAICRSIIEAHDGSLGVTDNEPRGAVFQFSLPSVESTVGSVP</sequence>
<evidence type="ECO:0000256" key="4">
    <source>
        <dbReference type="ARBA" id="ARBA00022679"/>
    </source>
</evidence>
<name>A0A6I3KLI6_9HYPH</name>
<evidence type="ECO:0000259" key="11">
    <source>
        <dbReference type="PROSITE" id="PS50112"/>
    </source>
</evidence>
<evidence type="ECO:0000256" key="9">
    <source>
        <dbReference type="SAM" id="Phobius"/>
    </source>
</evidence>
<evidence type="ECO:0000259" key="12">
    <source>
        <dbReference type="PROSITE" id="PS50113"/>
    </source>
</evidence>
<keyword evidence="14" id="KW-1185">Reference proteome</keyword>
<evidence type="ECO:0000313" key="13">
    <source>
        <dbReference type="EMBL" id="MTD94736.1"/>
    </source>
</evidence>
<dbReference type="GO" id="GO:0000155">
    <property type="term" value="F:phosphorelay sensor kinase activity"/>
    <property type="evidence" value="ECO:0007669"/>
    <property type="project" value="InterPro"/>
</dbReference>
<dbReference type="EC" id="2.7.13.3" evidence="2"/>
<feature type="transmembrane region" description="Helical" evidence="9">
    <location>
        <begin position="37"/>
        <end position="57"/>
    </location>
</feature>
<dbReference type="InterPro" id="IPR004358">
    <property type="entry name" value="Sig_transdc_His_kin-like_C"/>
</dbReference>
<keyword evidence="6" id="KW-0418">Kinase</keyword>
<dbReference type="InterPro" id="IPR000014">
    <property type="entry name" value="PAS"/>
</dbReference>
<dbReference type="NCBIfam" id="TIGR00229">
    <property type="entry name" value="sensory_box"/>
    <property type="match status" value="1"/>
</dbReference>
<evidence type="ECO:0000256" key="7">
    <source>
        <dbReference type="ARBA" id="ARBA00022840"/>
    </source>
</evidence>
<feature type="domain" description="PAC" evidence="12">
    <location>
        <begin position="162"/>
        <end position="214"/>
    </location>
</feature>
<dbReference type="FunFam" id="3.30.565.10:FF:000042">
    <property type="entry name" value="Two-component sensor histidine kinase KdpD"/>
    <property type="match status" value="1"/>
</dbReference>
<dbReference type="PANTHER" id="PTHR43065:SF10">
    <property type="entry name" value="PEROXIDE STRESS-ACTIVATED HISTIDINE KINASE MAK3"/>
    <property type="match status" value="1"/>
</dbReference>
<dbReference type="PANTHER" id="PTHR43065">
    <property type="entry name" value="SENSOR HISTIDINE KINASE"/>
    <property type="match status" value="1"/>
</dbReference>
<dbReference type="PROSITE" id="PS50112">
    <property type="entry name" value="PAS"/>
    <property type="match status" value="1"/>
</dbReference>
<evidence type="ECO:0000256" key="1">
    <source>
        <dbReference type="ARBA" id="ARBA00000085"/>
    </source>
</evidence>
<evidence type="ECO:0000256" key="6">
    <source>
        <dbReference type="ARBA" id="ARBA00022777"/>
    </source>
</evidence>
<evidence type="ECO:0000256" key="3">
    <source>
        <dbReference type="ARBA" id="ARBA00022553"/>
    </source>
</evidence>
<dbReference type="InterPro" id="IPR013767">
    <property type="entry name" value="PAS_fold"/>
</dbReference>
<dbReference type="SUPFAM" id="SSF47384">
    <property type="entry name" value="Homodimeric domain of signal transducing histidine kinase"/>
    <property type="match status" value="1"/>
</dbReference>
<dbReference type="InterPro" id="IPR005467">
    <property type="entry name" value="His_kinase_dom"/>
</dbReference>
<reference evidence="13 14" key="1">
    <citation type="submission" date="2019-11" db="EMBL/GenBank/DDBJ databases">
        <title>Identification of a novel strain.</title>
        <authorList>
            <person name="Xu Q."/>
            <person name="Wang G."/>
        </authorList>
    </citation>
    <scope>NUCLEOTIDE SEQUENCE [LARGE SCALE GENOMIC DNA]</scope>
    <source>
        <strain evidence="14">xq</strain>
    </source>
</reference>
<dbReference type="PROSITE" id="PS50109">
    <property type="entry name" value="HIS_KIN"/>
    <property type="match status" value="1"/>
</dbReference>
<keyword evidence="5" id="KW-0547">Nucleotide-binding</keyword>
<dbReference type="InterPro" id="IPR003594">
    <property type="entry name" value="HATPase_dom"/>
</dbReference>
<dbReference type="SUPFAM" id="SSF55785">
    <property type="entry name" value="PYP-like sensor domain (PAS domain)"/>
    <property type="match status" value="1"/>
</dbReference>
<keyword evidence="3" id="KW-0597">Phosphoprotein</keyword>
<dbReference type="PROSITE" id="PS50113">
    <property type="entry name" value="PAC"/>
    <property type="match status" value="1"/>
</dbReference>
<dbReference type="CDD" id="cd00130">
    <property type="entry name" value="PAS"/>
    <property type="match status" value="1"/>
</dbReference>
<dbReference type="Gene3D" id="3.30.565.10">
    <property type="entry name" value="Histidine kinase-like ATPase, C-terminal domain"/>
    <property type="match status" value="1"/>
</dbReference>
<comment type="caution">
    <text evidence="13">The sequence shown here is derived from an EMBL/GenBank/DDBJ whole genome shotgun (WGS) entry which is preliminary data.</text>
</comment>
<protein>
    <recommendedName>
        <fullName evidence="2">histidine kinase</fullName>
        <ecNumber evidence="2">2.7.13.3</ecNumber>
    </recommendedName>
</protein>
<evidence type="ECO:0000256" key="5">
    <source>
        <dbReference type="ARBA" id="ARBA00022741"/>
    </source>
</evidence>
<evidence type="ECO:0000256" key="8">
    <source>
        <dbReference type="ARBA" id="ARBA00023012"/>
    </source>
</evidence>
<dbReference type="EMBL" id="WMBQ01000001">
    <property type="protein sequence ID" value="MTD94736.1"/>
    <property type="molecule type" value="Genomic_DNA"/>
</dbReference>